<comment type="caution">
    <text evidence="1">The sequence shown here is derived from an EMBL/GenBank/DDBJ whole genome shotgun (WGS) entry which is preliminary data.</text>
</comment>
<accession>A0AAW1ELW2</accession>
<reference evidence="1 2" key="1">
    <citation type="journal article" date="2024" name="Genome Biol. Evol.">
        <title>Chromosome-level genome assembly of the viviparous eelpout Zoarces viviparus.</title>
        <authorList>
            <person name="Fuhrmann N."/>
            <person name="Brasseur M.V."/>
            <person name="Bakowski C.E."/>
            <person name="Podsiadlowski L."/>
            <person name="Prost S."/>
            <person name="Krehenwinkel H."/>
            <person name="Mayer C."/>
        </authorList>
    </citation>
    <scope>NUCLEOTIDE SEQUENCE [LARGE SCALE GENOMIC DNA]</scope>
    <source>
        <strain evidence="1">NO-MEL_2022_Ind0_liver</strain>
    </source>
</reference>
<protein>
    <submittedName>
        <fullName evidence="1">Uncharacterized protein</fullName>
    </submittedName>
</protein>
<evidence type="ECO:0000313" key="1">
    <source>
        <dbReference type="EMBL" id="KAK9523193.1"/>
    </source>
</evidence>
<name>A0AAW1ELW2_ZOAVI</name>
<evidence type="ECO:0000313" key="2">
    <source>
        <dbReference type="Proteomes" id="UP001488805"/>
    </source>
</evidence>
<sequence length="98" mass="10508">MSAMSAPCDRADGVGNADSVGFCSIYGISIREEPPGCDSLEAQEQAAYVLPPTPNATGCTERKHCLRLGTVLRDADSLLHSHTLSLHHFRTEVNQNPA</sequence>
<proteinExistence type="predicted"/>
<dbReference type="Proteomes" id="UP001488805">
    <property type="component" value="Unassembled WGS sequence"/>
</dbReference>
<dbReference type="EMBL" id="JBCEZU010000221">
    <property type="protein sequence ID" value="KAK9523193.1"/>
    <property type="molecule type" value="Genomic_DNA"/>
</dbReference>
<keyword evidence="2" id="KW-1185">Reference proteome</keyword>
<gene>
    <name evidence="1" type="ORF">VZT92_019601</name>
</gene>
<organism evidence="1 2">
    <name type="scientific">Zoarces viviparus</name>
    <name type="common">Viviparous eelpout</name>
    <name type="synonym">Blennius viviparus</name>
    <dbReference type="NCBI Taxonomy" id="48416"/>
    <lineage>
        <taxon>Eukaryota</taxon>
        <taxon>Metazoa</taxon>
        <taxon>Chordata</taxon>
        <taxon>Craniata</taxon>
        <taxon>Vertebrata</taxon>
        <taxon>Euteleostomi</taxon>
        <taxon>Actinopterygii</taxon>
        <taxon>Neopterygii</taxon>
        <taxon>Teleostei</taxon>
        <taxon>Neoteleostei</taxon>
        <taxon>Acanthomorphata</taxon>
        <taxon>Eupercaria</taxon>
        <taxon>Perciformes</taxon>
        <taxon>Cottioidei</taxon>
        <taxon>Zoarcales</taxon>
        <taxon>Zoarcidae</taxon>
        <taxon>Zoarcinae</taxon>
        <taxon>Zoarces</taxon>
    </lineage>
</organism>
<dbReference type="AlphaFoldDB" id="A0AAW1ELW2"/>